<accession>A0A9Q3BIZ8</accession>
<dbReference type="GO" id="GO:0008233">
    <property type="term" value="F:peptidase activity"/>
    <property type="evidence" value="ECO:0007669"/>
    <property type="project" value="UniProtKB-KW"/>
</dbReference>
<dbReference type="GO" id="GO:0006508">
    <property type="term" value="P:proteolysis"/>
    <property type="evidence" value="ECO:0007669"/>
    <property type="project" value="UniProtKB-KW"/>
</dbReference>
<evidence type="ECO:0008006" key="6">
    <source>
        <dbReference type="Google" id="ProtNLM"/>
    </source>
</evidence>
<dbReference type="PANTHER" id="PTHR42648">
    <property type="entry name" value="TRANSPOSASE, PUTATIVE-RELATED"/>
    <property type="match status" value="1"/>
</dbReference>
<protein>
    <recommendedName>
        <fullName evidence="6">Integrase catalytic domain-containing protein</fullName>
    </recommendedName>
</protein>
<gene>
    <name evidence="4" type="ORF">O181_006321</name>
</gene>
<dbReference type="Proteomes" id="UP000765509">
    <property type="component" value="Unassembled WGS sequence"/>
</dbReference>
<proteinExistence type="predicted"/>
<dbReference type="OrthoDB" id="2796844at2759"/>
<dbReference type="InterPro" id="IPR036397">
    <property type="entry name" value="RNaseH_sf"/>
</dbReference>
<dbReference type="SUPFAM" id="SSF53098">
    <property type="entry name" value="Ribonuclease H-like"/>
    <property type="match status" value="1"/>
</dbReference>
<name>A0A9Q3BIZ8_9BASI</name>
<dbReference type="InterPro" id="IPR039537">
    <property type="entry name" value="Retrotran_Ty1/copia-like"/>
</dbReference>
<evidence type="ECO:0000259" key="3">
    <source>
        <dbReference type="Pfam" id="PF25597"/>
    </source>
</evidence>
<keyword evidence="1" id="KW-0378">Hydrolase</keyword>
<evidence type="ECO:0000256" key="1">
    <source>
        <dbReference type="ARBA" id="ARBA00022670"/>
    </source>
</evidence>
<dbReference type="Gene3D" id="3.30.420.10">
    <property type="entry name" value="Ribonuclease H-like superfamily/Ribonuclease H"/>
    <property type="match status" value="1"/>
</dbReference>
<keyword evidence="1" id="KW-0645">Protease</keyword>
<keyword evidence="5" id="KW-1185">Reference proteome</keyword>
<evidence type="ECO:0000313" key="5">
    <source>
        <dbReference type="Proteomes" id="UP000765509"/>
    </source>
</evidence>
<evidence type="ECO:0000313" key="4">
    <source>
        <dbReference type="EMBL" id="MBW0466606.1"/>
    </source>
</evidence>
<evidence type="ECO:0000259" key="2">
    <source>
        <dbReference type="Pfam" id="PF22936"/>
    </source>
</evidence>
<dbReference type="InterPro" id="IPR057670">
    <property type="entry name" value="SH3_retrovirus"/>
</dbReference>
<organism evidence="4 5">
    <name type="scientific">Austropuccinia psidii MF-1</name>
    <dbReference type="NCBI Taxonomy" id="1389203"/>
    <lineage>
        <taxon>Eukaryota</taxon>
        <taxon>Fungi</taxon>
        <taxon>Dikarya</taxon>
        <taxon>Basidiomycota</taxon>
        <taxon>Pucciniomycotina</taxon>
        <taxon>Pucciniomycetes</taxon>
        <taxon>Pucciniales</taxon>
        <taxon>Sphaerophragmiaceae</taxon>
        <taxon>Austropuccinia</taxon>
    </lineage>
</organism>
<dbReference type="PANTHER" id="PTHR42648:SF18">
    <property type="entry name" value="RETROTRANSPOSON, UNCLASSIFIED-LIKE PROTEIN"/>
    <property type="match status" value="1"/>
</dbReference>
<dbReference type="EMBL" id="AVOT02001342">
    <property type="protein sequence ID" value="MBW0466606.1"/>
    <property type="molecule type" value="Genomic_DNA"/>
</dbReference>
<comment type="caution">
    <text evidence="4">The sequence shown here is derived from an EMBL/GenBank/DDBJ whole genome shotgun (WGS) entry which is preliminary data.</text>
</comment>
<sequence length="399" mass="43668">MFNTGEHFSIIDTLPFIKVSTGDASSSLSAEGIGTVNIIFSGTPLTLKNCLFVPSLTCNLFDPVSQPLDCVHIDLVGPISPMSVSGCQYFLTIVDQATSFKIVKFLKNKSDAFDQFFIAKKAMENLHNRSLKRLVLDCAGEFMNTINTSTFLCNIVPTPSRHNLSPYVLWKGLPPHVKPLRTFGFQALITVPKHHREWKLAPAAKEGILLGYENDNTSYQILCTRDRKVVVANNVVSREDVFPSLGNPTHVPEPLLIPFTEGTVAVDEVSSVKSVAVGNIPPVQLPEAPHSPLCPTNAGSIFQSEDEESLVGEPPSGPPRRIKVIGPRHPALISCHLDGSNVLPYSGRPKVFVSLCDDTLRMYQEAIKSSNSKKWMESISKELSSMNRLDVVGTPFVVG</sequence>
<reference evidence="4" key="1">
    <citation type="submission" date="2021-03" db="EMBL/GenBank/DDBJ databases">
        <title>Draft genome sequence of rust myrtle Austropuccinia psidii MF-1, a brazilian biotype.</title>
        <authorList>
            <person name="Quecine M.C."/>
            <person name="Pachon D.M.R."/>
            <person name="Bonatelli M.L."/>
            <person name="Correr F.H."/>
            <person name="Franceschini L.M."/>
            <person name="Leite T.F."/>
            <person name="Margarido G.R.A."/>
            <person name="Almeida C.A."/>
            <person name="Ferrarezi J.A."/>
            <person name="Labate C.A."/>
        </authorList>
    </citation>
    <scope>NUCLEOTIDE SEQUENCE</scope>
    <source>
        <strain evidence="4">MF-1</strain>
    </source>
</reference>
<dbReference type="InterPro" id="IPR054722">
    <property type="entry name" value="PolX-like_BBD"/>
</dbReference>
<feature type="domain" description="Retrovirus-related Pol polyprotein from transposon TNT 1-94-like beta-barrel" evidence="2">
    <location>
        <begin position="1"/>
        <end position="61"/>
    </location>
</feature>
<dbReference type="Pfam" id="PF25597">
    <property type="entry name" value="SH3_retrovirus"/>
    <property type="match status" value="1"/>
</dbReference>
<feature type="domain" description="Retroviral polymerase SH3-like" evidence="3">
    <location>
        <begin position="187"/>
        <end position="245"/>
    </location>
</feature>
<dbReference type="InterPro" id="IPR012337">
    <property type="entry name" value="RNaseH-like_sf"/>
</dbReference>
<dbReference type="AlphaFoldDB" id="A0A9Q3BIZ8"/>
<dbReference type="Pfam" id="PF22936">
    <property type="entry name" value="Pol_BBD"/>
    <property type="match status" value="1"/>
</dbReference>
<dbReference type="GO" id="GO:0003676">
    <property type="term" value="F:nucleic acid binding"/>
    <property type="evidence" value="ECO:0007669"/>
    <property type="project" value="InterPro"/>
</dbReference>